<gene>
    <name evidence="2" type="ORF">VT98_11842</name>
</gene>
<evidence type="ECO:0008006" key="4">
    <source>
        <dbReference type="Google" id="ProtNLM"/>
    </source>
</evidence>
<dbReference type="Proteomes" id="UP000288086">
    <property type="component" value="Unassembled WGS sequence"/>
</dbReference>
<feature type="signal peptide" evidence="1">
    <location>
        <begin position="1"/>
        <end position="18"/>
    </location>
</feature>
<dbReference type="AlphaFoldDB" id="A0A444J4M1"/>
<sequence length="155" mass="17736">MKLFIISVLLVCLLTCFGCDNPLQPSEEKQESQGPQGTTLIHIAPKIHIASKKIKTDNDEKCKEAGFYNQPHYYELYIDDKLVYRDRLSAENEDEDLTKWQLPLGEHQLRVSADGFVSYDKPIEVVKKSNASTTQRFIMALSRDEQAEDKKTESP</sequence>
<keyword evidence="1" id="KW-0732">Signal</keyword>
<keyword evidence="3" id="KW-1185">Reference proteome</keyword>
<protein>
    <recommendedName>
        <fullName evidence="4">PEGA domain-containing protein</fullName>
    </recommendedName>
</protein>
<comment type="caution">
    <text evidence="2">The sequence shown here is derived from an EMBL/GenBank/DDBJ whole genome shotgun (WGS) entry which is preliminary data.</text>
</comment>
<evidence type="ECO:0000313" key="3">
    <source>
        <dbReference type="Proteomes" id="UP000288086"/>
    </source>
</evidence>
<proteinExistence type="predicted"/>
<evidence type="ECO:0000256" key="1">
    <source>
        <dbReference type="SAM" id="SignalP"/>
    </source>
</evidence>
<dbReference type="EMBL" id="MTKP01000184">
    <property type="protein sequence ID" value="RWX48017.1"/>
    <property type="molecule type" value="Genomic_DNA"/>
</dbReference>
<feature type="chain" id="PRO_5019538068" description="PEGA domain-containing protein" evidence="1">
    <location>
        <begin position="19"/>
        <end position="155"/>
    </location>
</feature>
<reference evidence="2 3" key="1">
    <citation type="submission" date="2017-01" db="EMBL/GenBank/DDBJ databases">
        <title>The cable genome- insights into the physiology and evolution of filamentous bacteria capable of sulfide oxidation via long distance electron transfer.</title>
        <authorList>
            <person name="Schreiber L."/>
            <person name="Bjerg J.T."/>
            <person name="Boggild A."/>
            <person name="Van De Vossenberg J."/>
            <person name="Meysman F."/>
            <person name="Nielsen L.P."/>
            <person name="Schramm A."/>
            <person name="Kjeldsen K.U."/>
        </authorList>
    </citation>
    <scope>NUCLEOTIDE SEQUENCE [LARGE SCALE GENOMIC DNA]</scope>
    <source>
        <strain evidence="2">A1</strain>
    </source>
</reference>
<name>A0A444J4M1_9BACT</name>
<evidence type="ECO:0000313" key="2">
    <source>
        <dbReference type="EMBL" id="RWX48017.1"/>
    </source>
</evidence>
<organism evidence="2 3">
    <name type="scientific">Candidatus Electrothrix communis</name>
    <dbReference type="NCBI Taxonomy" id="1859133"/>
    <lineage>
        <taxon>Bacteria</taxon>
        <taxon>Pseudomonadati</taxon>
        <taxon>Thermodesulfobacteriota</taxon>
        <taxon>Desulfobulbia</taxon>
        <taxon>Desulfobulbales</taxon>
        <taxon>Desulfobulbaceae</taxon>
        <taxon>Candidatus Electrothrix</taxon>
    </lineage>
</organism>
<accession>A0A444J4M1</accession>